<dbReference type="PANTHER" id="PTHR10211:SF0">
    <property type="entry name" value="DEOXYRIBODIPYRIMIDINE PHOTO-LYASE"/>
    <property type="match status" value="1"/>
</dbReference>
<protein>
    <submittedName>
        <fullName evidence="2">Uncharacterized protein</fullName>
    </submittedName>
</protein>
<dbReference type="Proteomes" id="UP001438707">
    <property type="component" value="Unassembled WGS sequence"/>
</dbReference>
<evidence type="ECO:0000256" key="1">
    <source>
        <dbReference type="SAM" id="MobiDB-lite"/>
    </source>
</evidence>
<dbReference type="PANTHER" id="PTHR10211">
    <property type="entry name" value="DEOXYRIBODIPYRIMIDINE PHOTOLYASE"/>
    <property type="match status" value="1"/>
</dbReference>
<dbReference type="Gene3D" id="1.10.579.10">
    <property type="entry name" value="DNA Cyclobutane Dipyrimidine Photolyase, subunit A, domain 3"/>
    <property type="match status" value="1"/>
</dbReference>
<evidence type="ECO:0000313" key="3">
    <source>
        <dbReference type="Proteomes" id="UP001438707"/>
    </source>
</evidence>
<evidence type="ECO:0000313" key="2">
    <source>
        <dbReference type="EMBL" id="KAK9816263.1"/>
    </source>
</evidence>
<reference evidence="2 3" key="1">
    <citation type="journal article" date="2024" name="Nat. Commun.">
        <title>Phylogenomics reveals the evolutionary origins of lichenization in chlorophyte algae.</title>
        <authorList>
            <person name="Puginier C."/>
            <person name="Libourel C."/>
            <person name="Otte J."/>
            <person name="Skaloud P."/>
            <person name="Haon M."/>
            <person name="Grisel S."/>
            <person name="Petersen M."/>
            <person name="Berrin J.G."/>
            <person name="Delaux P.M."/>
            <person name="Dal Grande F."/>
            <person name="Keller J."/>
        </authorList>
    </citation>
    <scope>NUCLEOTIDE SEQUENCE [LARGE SCALE GENOMIC DNA]</scope>
    <source>
        <strain evidence="2 3">SAG 2145</strain>
    </source>
</reference>
<dbReference type="SUPFAM" id="SSF48173">
    <property type="entry name" value="Cryptochrome/photolyase FAD-binding domain"/>
    <property type="match status" value="1"/>
</dbReference>
<name>A0AAW1Q6H9_9CHLO</name>
<dbReference type="GO" id="GO:0003904">
    <property type="term" value="F:deoxyribodipyrimidine photo-lyase activity"/>
    <property type="evidence" value="ECO:0007669"/>
    <property type="project" value="TreeGrafter"/>
</dbReference>
<organism evidence="2 3">
    <name type="scientific">Apatococcus lobatus</name>
    <dbReference type="NCBI Taxonomy" id="904363"/>
    <lineage>
        <taxon>Eukaryota</taxon>
        <taxon>Viridiplantae</taxon>
        <taxon>Chlorophyta</taxon>
        <taxon>core chlorophytes</taxon>
        <taxon>Trebouxiophyceae</taxon>
        <taxon>Chlorellales</taxon>
        <taxon>Chlorellaceae</taxon>
        <taxon>Apatococcus</taxon>
    </lineage>
</organism>
<dbReference type="AlphaFoldDB" id="A0AAW1Q6H9"/>
<dbReference type="InterPro" id="IPR052219">
    <property type="entry name" value="Photolyase_Class-2"/>
</dbReference>
<dbReference type="InterPro" id="IPR036134">
    <property type="entry name" value="Crypto/Photolyase_FAD-like_sf"/>
</dbReference>
<feature type="region of interest" description="Disordered" evidence="1">
    <location>
        <begin position="1"/>
        <end position="23"/>
    </location>
</feature>
<dbReference type="GO" id="GO:0000719">
    <property type="term" value="P:photoreactive repair"/>
    <property type="evidence" value="ECO:0007669"/>
    <property type="project" value="TreeGrafter"/>
</dbReference>
<gene>
    <name evidence="2" type="ORF">WJX74_006352</name>
</gene>
<dbReference type="EMBL" id="JALJOS010000083">
    <property type="protein sequence ID" value="KAK9816263.1"/>
    <property type="molecule type" value="Genomic_DNA"/>
</dbReference>
<accession>A0AAW1Q6H9</accession>
<keyword evidence="3" id="KW-1185">Reference proteome</keyword>
<proteinExistence type="predicted"/>
<sequence>MRIRRADADDGGELGEEFEKGETHDELWNAGQMEMVVMGKMHGFMRMYWGKKILEWTKSPEQAIEFSIYLNDKYEIDGRDSNGYGGLHVGAALAFMIRAGVSATSLERFVT</sequence>
<comment type="caution">
    <text evidence="2">The sequence shown here is derived from an EMBL/GenBank/DDBJ whole genome shotgun (WGS) entry which is preliminary data.</text>
</comment>